<reference evidence="2" key="1">
    <citation type="submission" date="2021-05" db="EMBL/GenBank/DDBJ databases">
        <title>The genome of the haptophyte Pavlova lutheri (Diacronema luteri, Pavlovales) - a model for lipid biosynthesis in eukaryotic algae.</title>
        <authorList>
            <person name="Hulatt C.J."/>
            <person name="Posewitz M.C."/>
        </authorList>
    </citation>
    <scope>NUCLEOTIDE SEQUENCE</scope>
    <source>
        <strain evidence="2">NIVA-4/92</strain>
    </source>
</reference>
<evidence type="ECO:0000256" key="1">
    <source>
        <dbReference type="SAM" id="MobiDB-lite"/>
    </source>
</evidence>
<dbReference type="AlphaFoldDB" id="A0A8J5XIT9"/>
<protein>
    <submittedName>
        <fullName evidence="2">Uncharacterized protein</fullName>
    </submittedName>
</protein>
<feature type="region of interest" description="Disordered" evidence="1">
    <location>
        <begin position="86"/>
        <end position="105"/>
    </location>
</feature>
<comment type="caution">
    <text evidence="2">The sequence shown here is derived from an EMBL/GenBank/DDBJ whole genome shotgun (WGS) entry which is preliminary data.</text>
</comment>
<proteinExistence type="predicted"/>
<evidence type="ECO:0000313" key="3">
    <source>
        <dbReference type="Proteomes" id="UP000751190"/>
    </source>
</evidence>
<evidence type="ECO:0000313" key="2">
    <source>
        <dbReference type="EMBL" id="KAG8468393.1"/>
    </source>
</evidence>
<accession>A0A8J5XIT9</accession>
<sequence>MAERERRSERGEDGGVSEAEALLGAGRSAFRSHARSRCAYSAACALITTAVFVFNAPGSRAPLGSAVQLIEEADLDLMVNSARVSPYARSSSQPRRSGEPDERVGASSAAGLQAWSCALSADRPCAYAPPSRRSGVLTILALRGQLAVFVFAPGGAPPAAPTECHVLRAEGGPRGIRIAPGVVHSLAALPTYGGVRAHGASGAVDGSALAWTDGAAGIGADVLPGSRLVNDPAAQAELRRWLRDACAAPARTRANVTRTAPPYRHR</sequence>
<dbReference type="EMBL" id="JAGTXO010000004">
    <property type="protein sequence ID" value="KAG8468393.1"/>
    <property type="molecule type" value="Genomic_DNA"/>
</dbReference>
<organism evidence="2 3">
    <name type="scientific">Diacronema lutheri</name>
    <name type="common">Unicellular marine alga</name>
    <name type="synonym">Monochrysis lutheri</name>
    <dbReference type="NCBI Taxonomy" id="2081491"/>
    <lineage>
        <taxon>Eukaryota</taxon>
        <taxon>Haptista</taxon>
        <taxon>Haptophyta</taxon>
        <taxon>Pavlovophyceae</taxon>
        <taxon>Pavlovales</taxon>
        <taxon>Pavlovaceae</taxon>
        <taxon>Diacronema</taxon>
    </lineage>
</organism>
<name>A0A8J5XIT9_DIALT</name>
<dbReference type="Proteomes" id="UP000751190">
    <property type="component" value="Unassembled WGS sequence"/>
</dbReference>
<gene>
    <name evidence="2" type="ORF">KFE25_013476</name>
</gene>
<keyword evidence="3" id="KW-1185">Reference proteome</keyword>